<evidence type="ECO:0000256" key="10">
    <source>
        <dbReference type="ARBA" id="ARBA00023121"/>
    </source>
</evidence>
<dbReference type="Gene3D" id="2.60.40.150">
    <property type="entry name" value="C2 domain"/>
    <property type="match status" value="2"/>
</dbReference>
<keyword evidence="8 12" id="KW-1133">Transmembrane helix</keyword>
<accession>A0ABP0VM20</accession>
<evidence type="ECO:0000259" key="14">
    <source>
        <dbReference type="PROSITE" id="PS51847"/>
    </source>
</evidence>
<protein>
    <submittedName>
        <fullName evidence="15">Uncharacterized protein</fullName>
    </submittedName>
</protein>
<dbReference type="CDD" id="cd21677">
    <property type="entry name" value="SMP_SYT"/>
    <property type="match status" value="1"/>
</dbReference>
<keyword evidence="10" id="KW-0446">Lipid-binding</keyword>
<feature type="transmembrane region" description="Helical" evidence="12">
    <location>
        <begin position="12"/>
        <end position="31"/>
    </location>
</feature>
<evidence type="ECO:0000313" key="16">
    <source>
        <dbReference type="Proteomes" id="UP001497444"/>
    </source>
</evidence>
<dbReference type="Pfam" id="PF00168">
    <property type="entry name" value="C2"/>
    <property type="match status" value="2"/>
</dbReference>
<comment type="similarity">
    <text evidence="2">Belongs to the synaptotagmin family.</text>
</comment>
<keyword evidence="6" id="KW-0677">Repeat</keyword>
<feature type="domain" description="SMP-LTD" evidence="14">
    <location>
        <begin position="67"/>
        <end position="249"/>
    </location>
</feature>
<feature type="domain" description="C2" evidence="13">
    <location>
        <begin position="402"/>
        <end position="520"/>
    </location>
</feature>
<dbReference type="InterPro" id="IPR000008">
    <property type="entry name" value="C2_dom"/>
</dbReference>
<keyword evidence="5" id="KW-0479">Metal-binding</keyword>
<feature type="domain" description="C2" evidence="13">
    <location>
        <begin position="240"/>
        <end position="362"/>
    </location>
</feature>
<dbReference type="PROSITE" id="PS50004">
    <property type="entry name" value="C2"/>
    <property type="match status" value="2"/>
</dbReference>
<dbReference type="PANTHER" id="PTHR10774">
    <property type="entry name" value="EXTENDED SYNAPTOTAGMIN-RELATED"/>
    <property type="match status" value="1"/>
</dbReference>
<dbReference type="PROSITE" id="PS51847">
    <property type="entry name" value="SMP"/>
    <property type="match status" value="1"/>
</dbReference>
<evidence type="ECO:0000313" key="15">
    <source>
        <dbReference type="EMBL" id="CAK9255404.1"/>
    </source>
</evidence>
<evidence type="ECO:0000256" key="3">
    <source>
        <dbReference type="ARBA" id="ARBA00022448"/>
    </source>
</evidence>
<dbReference type="Pfam" id="PF17047">
    <property type="entry name" value="SMP_LBD"/>
    <property type="match status" value="1"/>
</dbReference>
<dbReference type="InterPro" id="IPR039010">
    <property type="entry name" value="Synaptotagmin_SMP"/>
</dbReference>
<evidence type="ECO:0000256" key="1">
    <source>
        <dbReference type="ARBA" id="ARBA00004167"/>
    </source>
</evidence>
<evidence type="ECO:0000256" key="5">
    <source>
        <dbReference type="ARBA" id="ARBA00022723"/>
    </source>
</evidence>
<evidence type="ECO:0000256" key="12">
    <source>
        <dbReference type="SAM" id="Phobius"/>
    </source>
</evidence>
<reference evidence="15 16" key="1">
    <citation type="submission" date="2024-02" db="EMBL/GenBank/DDBJ databases">
        <authorList>
            <consortium name="ELIXIR-Norway"/>
            <consortium name="Elixir Norway"/>
        </authorList>
    </citation>
    <scope>NUCLEOTIDE SEQUENCE [LARGE SCALE GENOMIC DNA]</scope>
</reference>
<name>A0ABP0VM20_9BRYO</name>
<dbReference type="SUPFAM" id="SSF49562">
    <property type="entry name" value="C2 domain (Calcium/lipid-binding domain, CaLB)"/>
    <property type="match status" value="2"/>
</dbReference>
<evidence type="ECO:0000256" key="6">
    <source>
        <dbReference type="ARBA" id="ARBA00022737"/>
    </source>
</evidence>
<dbReference type="SMART" id="SM00239">
    <property type="entry name" value="C2"/>
    <property type="match status" value="2"/>
</dbReference>
<keyword evidence="3" id="KW-0813">Transport</keyword>
<keyword evidence="9" id="KW-0445">Lipid transport</keyword>
<dbReference type="EMBL" id="OZ020096">
    <property type="protein sequence ID" value="CAK9255404.1"/>
    <property type="molecule type" value="Genomic_DNA"/>
</dbReference>
<evidence type="ECO:0000256" key="9">
    <source>
        <dbReference type="ARBA" id="ARBA00023055"/>
    </source>
</evidence>
<dbReference type="CDD" id="cd00030">
    <property type="entry name" value="C2"/>
    <property type="match status" value="1"/>
</dbReference>
<comment type="subcellular location">
    <subcellularLocation>
        <location evidence="1">Membrane</location>
        <topology evidence="1">Single-pass membrane protein</topology>
    </subcellularLocation>
</comment>
<keyword evidence="7" id="KW-0106">Calcium</keyword>
<dbReference type="InterPro" id="IPR035892">
    <property type="entry name" value="C2_domain_sf"/>
</dbReference>
<evidence type="ECO:0000259" key="13">
    <source>
        <dbReference type="PROSITE" id="PS50004"/>
    </source>
</evidence>
<dbReference type="PRINTS" id="PR00360">
    <property type="entry name" value="C2DOMAIN"/>
</dbReference>
<dbReference type="InterPro" id="IPR045050">
    <property type="entry name" value="Synaptotagmin_plant"/>
</dbReference>
<evidence type="ECO:0000256" key="4">
    <source>
        <dbReference type="ARBA" id="ARBA00022692"/>
    </source>
</evidence>
<evidence type="ECO:0000256" key="7">
    <source>
        <dbReference type="ARBA" id="ARBA00022837"/>
    </source>
</evidence>
<evidence type="ECO:0000256" key="2">
    <source>
        <dbReference type="ARBA" id="ARBA00006996"/>
    </source>
</evidence>
<sequence length="539" mass="60965">MGLLSTVMGVVGFGWGISLGLVVGFFLFIYLRSTDVKDPITKPVAELDTKTLLDLLPEIPLWVKNPDYDRVDWLNKFLKDLWPYLDKAICKIISETAQPYIRDYGPKFKLDSIEFESLTLGTLSPTLVGVKVFETNESQMILEPSFKFAGNPNIILAVKAFGLKATVQLVDVQIFATARVTLKPLIPIFPCFSKIVVSLMERPYVDFGLKLLGGDLMAIPGVYGFVQDFIKDQVSQLYMWPKALEIPVIDDPSSAAKKPVGILEVTVLRAKNLLKMDVLGKADPYVKLQLVNTLMSKKTQTKMNTLNPEWNETFKLLVQDPKSQSLELHVYDWDRIGTDEEMGMIVVPLQDLVELEQKMLDLNLLKNDDPNDDRNKKARGVLTVGLLYKSFKEDEQVEFLGDGNNESGRAPDCTAEGGGLLVVIVHAAEDVEGKYHTNPYAKVVFRGEEKKTQIIKRNRDPRWEQTFEWQLEEPPVDDHLHVEVMSRNMGLSVHFKAESLGYVDISLSDVVNNKRINEKYTLIDSKHGQIQVELLWRST</sequence>
<evidence type="ECO:0000256" key="8">
    <source>
        <dbReference type="ARBA" id="ARBA00022989"/>
    </source>
</evidence>
<keyword evidence="4 12" id="KW-0812">Transmembrane</keyword>
<evidence type="ECO:0000256" key="11">
    <source>
        <dbReference type="ARBA" id="ARBA00023136"/>
    </source>
</evidence>
<organism evidence="15 16">
    <name type="scientific">Sphagnum jensenii</name>
    <dbReference type="NCBI Taxonomy" id="128206"/>
    <lineage>
        <taxon>Eukaryota</taxon>
        <taxon>Viridiplantae</taxon>
        <taxon>Streptophyta</taxon>
        <taxon>Embryophyta</taxon>
        <taxon>Bryophyta</taxon>
        <taxon>Sphagnophytina</taxon>
        <taxon>Sphagnopsida</taxon>
        <taxon>Sphagnales</taxon>
        <taxon>Sphagnaceae</taxon>
        <taxon>Sphagnum</taxon>
    </lineage>
</organism>
<proteinExistence type="inferred from homology"/>
<keyword evidence="16" id="KW-1185">Reference proteome</keyword>
<dbReference type="Proteomes" id="UP001497444">
    <property type="component" value="Chromosome 1"/>
</dbReference>
<gene>
    <name evidence="15" type="ORF">CSSPJE1EN1_LOCUS882</name>
</gene>
<dbReference type="PANTHER" id="PTHR10774:SF188">
    <property type="entry name" value="SYNAPTOTAGMIN-2"/>
    <property type="match status" value="1"/>
</dbReference>
<dbReference type="InterPro" id="IPR031468">
    <property type="entry name" value="SMP_LBD"/>
</dbReference>
<keyword evidence="11 12" id="KW-0472">Membrane</keyword>